<feature type="non-terminal residue" evidence="3">
    <location>
        <position position="1"/>
    </location>
</feature>
<protein>
    <submittedName>
        <fullName evidence="3">Uncharacterized protein</fullName>
    </submittedName>
</protein>
<keyword evidence="4" id="KW-1185">Reference proteome</keyword>
<evidence type="ECO:0000313" key="3">
    <source>
        <dbReference type="EMBL" id="CAF4745816.1"/>
    </source>
</evidence>
<dbReference type="EMBL" id="CAJOBG010112478">
    <property type="protein sequence ID" value="CAF4745816.1"/>
    <property type="molecule type" value="Genomic_DNA"/>
</dbReference>
<comment type="caution">
    <text evidence="3">The sequence shown here is derived from an EMBL/GenBank/DDBJ whole genome shotgun (WGS) entry which is preliminary data.</text>
</comment>
<sequence>VETIKKEPTLSPKQQQQQQQQQQQTAAAVHSSSSPKAPLKNTERVFDWLMQNHLHDSNSSMGLDQNDDEEHSLKPKPDDD</sequence>
<feature type="compositionally biased region" description="Basic and acidic residues" evidence="1">
    <location>
        <begin position="71"/>
        <end position="80"/>
    </location>
</feature>
<evidence type="ECO:0000256" key="1">
    <source>
        <dbReference type="SAM" id="MobiDB-lite"/>
    </source>
</evidence>
<gene>
    <name evidence="2" type="ORF">OVN521_LOCUS49651</name>
    <name evidence="3" type="ORF">OVN521_LOCUS49974</name>
</gene>
<evidence type="ECO:0000313" key="2">
    <source>
        <dbReference type="EMBL" id="CAF4736534.1"/>
    </source>
</evidence>
<dbReference type="EMBL" id="CAJOBG010109849">
    <property type="protein sequence ID" value="CAF4736534.1"/>
    <property type="molecule type" value="Genomic_DNA"/>
</dbReference>
<feature type="region of interest" description="Disordered" evidence="1">
    <location>
        <begin position="1"/>
        <end position="80"/>
    </location>
</feature>
<reference evidence="3" key="1">
    <citation type="submission" date="2021-02" db="EMBL/GenBank/DDBJ databases">
        <authorList>
            <person name="Nowell W R."/>
        </authorList>
    </citation>
    <scope>NUCLEOTIDE SEQUENCE</scope>
</reference>
<dbReference type="AlphaFoldDB" id="A0A821L5Y4"/>
<accession>A0A821L5Y4</accession>
<feature type="non-terminal residue" evidence="3">
    <location>
        <position position="80"/>
    </location>
</feature>
<feature type="compositionally biased region" description="Low complexity" evidence="1">
    <location>
        <begin position="14"/>
        <end position="24"/>
    </location>
</feature>
<name>A0A821L5Y4_9BILA</name>
<organism evidence="3 4">
    <name type="scientific">Rotaria magnacalcarata</name>
    <dbReference type="NCBI Taxonomy" id="392030"/>
    <lineage>
        <taxon>Eukaryota</taxon>
        <taxon>Metazoa</taxon>
        <taxon>Spiralia</taxon>
        <taxon>Gnathifera</taxon>
        <taxon>Rotifera</taxon>
        <taxon>Eurotatoria</taxon>
        <taxon>Bdelloidea</taxon>
        <taxon>Philodinida</taxon>
        <taxon>Philodinidae</taxon>
        <taxon>Rotaria</taxon>
    </lineage>
</organism>
<dbReference type="Proteomes" id="UP000663866">
    <property type="component" value="Unassembled WGS sequence"/>
</dbReference>
<proteinExistence type="predicted"/>
<evidence type="ECO:0000313" key="4">
    <source>
        <dbReference type="Proteomes" id="UP000663866"/>
    </source>
</evidence>